<name>A0A6A6YGZ6_9PEZI</name>
<evidence type="ECO:0000313" key="8">
    <source>
        <dbReference type="EMBL" id="KAF2808071.1"/>
    </source>
</evidence>
<dbReference type="GO" id="GO:0008270">
    <property type="term" value="F:zinc ion binding"/>
    <property type="evidence" value="ECO:0007669"/>
    <property type="project" value="UniProtKB-KW"/>
</dbReference>
<evidence type="ECO:0000313" key="9">
    <source>
        <dbReference type="Proteomes" id="UP000504636"/>
    </source>
</evidence>
<dbReference type="PROSITE" id="PS51471">
    <property type="entry name" value="FE2OG_OXY"/>
    <property type="match status" value="1"/>
</dbReference>
<evidence type="ECO:0000256" key="3">
    <source>
        <dbReference type="ARBA" id="ARBA00022833"/>
    </source>
</evidence>
<proteinExistence type="predicted"/>
<keyword evidence="2 4" id="KW-0863">Zinc-finger</keyword>
<keyword evidence="1" id="KW-0479">Metal-binding</keyword>
<accession>A0A6A6YGZ6</accession>
<gene>
    <name evidence="8 10" type="ORF">BDZ99DRAFT_464963</name>
</gene>
<dbReference type="PANTHER" id="PTHR31212:SF4">
    <property type="entry name" value="ALPHA-KETOGLUTARATE-DEPENDENT DIOXYGENASE ALKB HOMOLOG 3"/>
    <property type="match status" value="1"/>
</dbReference>
<dbReference type="GO" id="GO:0051213">
    <property type="term" value="F:dioxygenase activity"/>
    <property type="evidence" value="ECO:0007669"/>
    <property type="project" value="InterPro"/>
</dbReference>
<reference evidence="10" key="2">
    <citation type="submission" date="2020-04" db="EMBL/GenBank/DDBJ databases">
        <authorList>
            <consortium name="NCBI Genome Project"/>
        </authorList>
    </citation>
    <scope>NUCLEOTIDE SEQUENCE</scope>
    <source>
        <strain evidence="10">CBS 304.34</strain>
    </source>
</reference>
<dbReference type="Pfam" id="PF13532">
    <property type="entry name" value="2OG-FeII_Oxy_2"/>
    <property type="match status" value="1"/>
</dbReference>
<dbReference type="RefSeq" id="XP_033575035.1">
    <property type="nucleotide sequence ID" value="XM_033720442.1"/>
</dbReference>
<keyword evidence="3" id="KW-0862">Zinc</keyword>
<reference evidence="10" key="3">
    <citation type="submission" date="2025-04" db="UniProtKB">
        <authorList>
            <consortium name="RefSeq"/>
        </authorList>
    </citation>
    <scope>IDENTIFICATION</scope>
    <source>
        <strain evidence="10">CBS 304.34</strain>
    </source>
</reference>
<feature type="domain" description="Fe2OG dioxygenase" evidence="6">
    <location>
        <begin position="255"/>
        <end position="373"/>
    </location>
</feature>
<evidence type="ECO:0000256" key="4">
    <source>
        <dbReference type="PROSITE-ProRule" id="PRU01343"/>
    </source>
</evidence>
<evidence type="ECO:0000256" key="5">
    <source>
        <dbReference type="SAM" id="MobiDB-lite"/>
    </source>
</evidence>
<dbReference type="FunFam" id="2.60.120.590:FF:000010">
    <property type="entry name" value="GRF zinc finger domain protein"/>
    <property type="match status" value="1"/>
</dbReference>
<feature type="region of interest" description="Disordered" evidence="5">
    <location>
        <begin position="431"/>
        <end position="453"/>
    </location>
</feature>
<feature type="compositionally biased region" description="Basic and acidic residues" evidence="5">
    <location>
        <begin position="440"/>
        <end position="453"/>
    </location>
</feature>
<dbReference type="InterPro" id="IPR027450">
    <property type="entry name" value="AlkB-like"/>
</dbReference>
<evidence type="ECO:0000259" key="7">
    <source>
        <dbReference type="PROSITE" id="PS51999"/>
    </source>
</evidence>
<dbReference type="InterPro" id="IPR037151">
    <property type="entry name" value="AlkB-like_sf"/>
</dbReference>
<feature type="domain" description="GRF-type" evidence="7">
    <location>
        <begin position="384"/>
        <end position="429"/>
    </location>
</feature>
<sequence>MDAFISRKRKRLSDDREYVSTAPKSCQTDPAADDEPTDFKLAVLASLHPYCDEDTLLEALLLSEGSVNLASQALKHSSTAISPRKKIATGIGYQSSLSAFTTSKETQSGSSGSTKKVLTKKGQTLHLYAPEDIETHTPCSIIHNFLPSHEADALLLELLEEAPTFQRETFQLFGNTVQSPHTMCFYANSWDEAEVQKTEYVYNGNYIKDIRQTLPEMRKVGSKVQAAVNEEIQRRIKTYYAEAKKLKFQSPRPWVPNAAFVNCYDGGAESVGYHSDQLTYLGPRAVIGSLSLGVAREFRVRKVVSRDSSGEKGDVSRADTEGQVSIHLPHNSLLVMHAEMQEEWKHSIAPAQAIDPHPIAKSKRINITYRCYKESLHPRLTPKCKCGVPTVLRCVQKRTENRGRYMWMCHTNYTPGKEGCSFFQWAEFDDDGEPPWAGDPMKENKDSIKEQSI</sequence>
<evidence type="ECO:0000259" key="6">
    <source>
        <dbReference type="PROSITE" id="PS51471"/>
    </source>
</evidence>
<evidence type="ECO:0000313" key="10">
    <source>
        <dbReference type="RefSeq" id="XP_033575035.1"/>
    </source>
</evidence>
<dbReference type="InterPro" id="IPR032854">
    <property type="entry name" value="ALKBH3"/>
</dbReference>
<evidence type="ECO:0000256" key="1">
    <source>
        <dbReference type="ARBA" id="ARBA00022723"/>
    </source>
</evidence>
<dbReference type="PANTHER" id="PTHR31212">
    <property type="entry name" value="ALPHA-KETOGLUTARATE-DEPENDENT DIOXYGENASE ALKB HOMOLOG 3"/>
    <property type="match status" value="1"/>
</dbReference>
<dbReference type="EMBL" id="MU003704">
    <property type="protein sequence ID" value="KAF2808071.1"/>
    <property type="molecule type" value="Genomic_DNA"/>
</dbReference>
<dbReference type="SUPFAM" id="SSF51197">
    <property type="entry name" value="Clavaminate synthase-like"/>
    <property type="match status" value="1"/>
</dbReference>
<keyword evidence="9" id="KW-1185">Reference proteome</keyword>
<dbReference type="GeneID" id="54461335"/>
<dbReference type="OrthoDB" id="545910at2759"/>
<evidence type="ECO:0008006" key="11">
    <source>
        <dbReference type="Google" id="ProtNLM"/>
    </source>
</evidence>
<dbReference type="GO" id="GO:0006307">
    <property type="term" value="P:DNA alkylation repair"/>
    <property type="evidence" value="ECO:0007669"/>
    <property type="project" value="InterPro"/>
</dbReference>
<protein>
    <recommendedName>
        <fullName evidence="11">GRF zinc finger domain-containing protein</fullName>
    </recommendedName>
</protein>
<dbReference type="InterPro" id="IPR005123">
    <property type="entry name" value="Oxoglu/Fe-dep_dioxygenase_dom"/>
</dbReference>
<dbReference type="InterPro" id="IPR010666">
    <property type="entry name" value="Znf_GRF"/>
</dbReference>
<evidence type="ECO:0000256" key="2">
    <source>
        <dbReference type="ARBA" id="ARBA00022771"/>
    </source>
</evidence>
<dbReference type="Gene3D" id="2.60.120.590">
    <property type="entry name" value="Alpha-ketoglutarate-dependent dioxygenase AlkB-like"/>
    <property type="match status" value="1"/>
</dbReference>
<organism evidence="8">
    <name type="scientific">Mytilinidion resinicola</name>
    <dbReference type="NCBI Taxonomy" id="574789"/>
    <lineage>
        <taxon>Eukaryota</taxon>
        <taxon>Fungi</taxon>
        <taxon>Dikarya</taxon>
        <taxon>Ascomycota</taxon>
        <taxon>Pezizomycotina</taxon>
        <taxon>Dothideomycetes</taxon>
        <taxon>Pleosporomycetidae</taxon>
        <taxon>Mytilinidiales</taxon>
        <taxon>Mytilinidiaceae</taxon>
        <taxon>Mytilinidion</taxon>
    </lineage>
</organism>
<dbReference type="Proteomes" id="UP000504636">
    <property type="component" value="Unplaced"/>
</dbReference>
<reference evidence="8 10" key="1">
    <citation type="journal article" date="2020" name="Stud. Mycol.">
        <title>101 Dothideomycetes genomes: a test case for predicting lifestyles and emergence of pathogens.</title>
        <authorList>
            <person name="Haridas S."/>
            <person name="Albert R."/>
            <person name="Binder M."/>
            <person name="Bloem J."/>
            <person name="Labutti K."/>
            <person name="Salamov A."/>
            <person name="Andreopoulos B."/>
            <person name="Baker S."/>
            <person name="Barry K."/>
            <person name="Bills G."/>
            <person name="Bluhm B."/>
            <person name="Cannon C."/>
            <person name="Castanera R."/>
            <person name="Culley D."/>
            <person name="Daum C."/>
            <person name="Ezra D."/>
            <person name="Gonzalez J."/>
            <person name="Henrissat B."/>
            <person name="Kuo A."/>
            <person name="Liang C."/>
            <person name="Lipzen A."/>
            <person name="Lutzoni F."/>
            <person name="Magnuson J."/>
            <person name="Mondo S."/>
            <person name="Nolan M."/>
            <person name="Ohm R."/>
            <person name="Pangilinan J."/>
            <person name="Park H.-J."/>
            <person name="Ramirez L."/>
            <person name="Alfaro M."/>
            <person name="Sun H."/>
            <person name="Tritt A."/>
            <person name="Yoshinaga Y."/>
            <person name="Zwiers L.-H."/>
            <person name="Turgeon B."/>
            <person name="Goodwin S."/>
            <person name="Spatafora J."/>
            <person name="Crous P."/>
            <person name="Grigoriev I."/>
        </authorList>
    </citation>
    <scope>NUCLEOTIDE SEQUENCE</scope>
    <source>
        <strain evidence="8 10">CBS 304.34</strain>
    </source>
</reference>
<dbReference type="Pfam" id="PF06839">
    <property type="entry name" value="Zn_ribbon_GRF"/>
    <property type="match status" value="1"/>
</dbReference>
<dbReference type="AlphaFoldDB" id="A0A6A6YGZ6"/>
<dbReference type="PROSITE" id="PS51999">
    <property type="entry name" value="ZF_GRF"/>
    <property type="match status" value="1"/>
</dbReference>